<evidence type="ECO:0000256" key="3">
    <source>
        <dbReference type="ARBA" id="ARBA00022723"/>
    </source>
</evidence>
<proteinExistence type="inferred from homology"/>
<evidence type="ECO:0000313" key="10">
    <source>
        <dbReference type="Proteomes" id="UP001610444"/>
    </source>
</evidence>
<evidence type="ECO:0000256" key="8">
    <source>
        <dbReference type="RuleBase" id="RU361238"/>
    </source>
</evidence>
<dbReference type="SUPFAM" id="SSF53474">
    <property type="entry name" value="alpha/beta-Hydrolases"/>
    <property type="match status" value="1"/>
</dbReference>
<evidence type="ECO:0000256" key="4">
    <source>
        <dbReference type="ARBA" id="ARBA00022729"/>
    </source>
</evidence>
<protein>
    <recommendedName>
        <fullName evidence="8">Carboxylic ester hydrolase</fullName>
        <ecNumber evidence="8">3.1.1.-</ecNumber>
    </recommendedName>
</protein>
<dbReference type="RefSeq" id="XP_070891891.1">
    <property type="nucleotide sequence ID" value="XM_071043813.1"/>
</dbReference>
<keyword evidence="3" id="KW-0479">Metal-binding</keyword>
<organism evidence="9 10">
    <name type="scientific">Aspergillus pseudodeflectus</name>
    <dbReference type="NCBI Taxonomy" id="176178"/>
    <lineage>
        <taxon>Eukaryota</taxon>
        <taxon>Fungi</taxon>
        <taxon>Dikarya</taxon>
        <taxon>Ascomycota</taxon>
        <taxon>Pezizomycotina</taxon>
        <taxon>Eurotiomycetes</taxon>
        <taxon>Eurotiomycetidae</taxon>
        <taxon>Eurotiales</taxon>
        <taxon>Aspergillaceae</taxon>
        <taxon>Aspergillus</taxon>
        <taxon>Aspergillus subgen. Nidulantes</taxon>
    </lineage>
</organism>
<dbReference type="InterPro" id="IPR029058">
    <property type="entry name" value="AB_hydrolase_fold"/>
</dbReference>
<dbReference type="Proteomes" id="UP001610444">
    <property type="component" value="Unassembled WGS sequence"/>
</dbReference>
<keyword evidence="10" id="KW-1185">Reference proteome</keyword>
<keyword evidence="4 8" id="KW-0732">Signal</keyword>
<dbReference type="EMBL" id="JBFXLR010000133">
    <property type="protein sequence ID" value="KAL2835956.1"/>
    <property type="molecule type" value="Genomic_DNA"/>
</dbReference>
<sequence length="527" mass="57204">MRASTFSALFVAFGLAQSTVTRHIACHDIKPPSIPGAKVITFSATEQYNISGISVDEAKGLLNFVSGLNICAVEVALTHPGVGDKVGFQIWLPLRGWNKRFIARGGGGYIAGTPGTLGLGSYVEQGFAVGTTDGGNIANSIGNLLPDMVQSSGVIDLGRFADFSSRALHELAVIGKAVTKSFYARPPSYSYWHGCSTGGRQGYMIAQEYPDDFDGILANAPALNFPSLLMGLSWAQFTMRRLNHEVSSCVFDEFYRGAIRECDGLDGVIDGIISNPKSCSFDPFSIVGLQVPCGLSHETVNAQDAEVLTIIMGGPKSSRGTPLFYEWEWGMNYTFIDPDMPSPDSRTLWDNWISILINKNPSFDMNTFKEMDQMVDYFEISHIEYDAFIATNKPDLSAFRNRGGKLLTWHGLADGAIPPDNTISYRERVEAVMGGNQNVNQFYRLFLAPGIGHCAGGPGAFPADALDSLIEWVEKDDAPTELHGTASSTRERKICLYPQVAQYDGQGNPDDAGSYTCAAKYTSADSN</sequence>
<dbReference type="EC" id="3.1.1.-" evidence="8"/>
<dbReference type="Gene3D" id="3.40.50.1820">
    <property type="entry name" value="alpha/beta hydrolase"/>
    <property type="match status" value="1"/>
</dbReference>
<comment type="similarity">
    <text evidence="1 8">Belongs to the tannase family.</text>
</comment>
<evidence type="ECO:0000256" key="6">
    <source>
        <dbReference type="ARBA" id="ARBA00022837"/>
    </source>
</evidence>
<feature type="chain" id="PRO_5044984964" description="Carboxylic ester hydrolase" evidence="8">
    <location>
        <begin position="17"/>
        <end position="527"/>
    </location>
</feature>
<dbReference type="GeneID" id="98158977"/>
<dbReference type="Pfam" id="PF07519">
    <property type="entry name" value="Tannase"/>
    <property type="match status" value="1"/>
</dbReference>
<keyword evidence="7" id="KW-1015">Disulfide bond</keyword>
<keyword evidence="2" id="KW-0719">Serine esterase</keyword>
<evidence type="ECO:0000256" key="5">
    <source>
        <dbReference type="ARBA" id="ARBA00022801"/>
    </source>
</evidence>
<evidence type="ECO:0000256" key="2">
    <source>
        <dbReference type="ARBA" id="ARBA00022487"/>
    </source>
</evidence>
<gene>
    <name evidence="9" type="ORF">BJX68DRAFT_260062</name>
</gene>
<evidence type="ECO:0000256" key="1">
    <source>
        <dbReference type="ARBA" id="ARBA00006249"/>
    </source>
</evidence>
<evidence type="ECO:0000313" key="9">
    <source>
        <dbReference type="EMBL" id="KAL2835956.1"/>
    </source>
</evidence>
<keyword evidence="5 8" id="KW-0378">Hydrolase</keyword>
<evidence type="ECO:0000256" key="7">
    <source>
        <dbReference type="ARBA" id="ARBA00023157"/>
    </source>
</evidence>
<dbReference type="InterPro" id="IPR011118">
    <property type="entry name" value="Tannase/feruloyl_esterase"/>
</dbReference>
<name>A0ABR4J7G0_9EURO</name>
<dbReference type="PANTHER" id="PTHR33938:SF8">
    <property type="entry name" value="CARBOXYLIC ESTER HYDROLASE"/>
    <property type="match status" value="1"/>
</dbReference>
<feature type="signal peptide" evidence="8">
    <location>
        <begin position="1"/>
        <end position="16"/>
    </location>
</feature>
<dbReference type="PANTHER" id="PTHR33938">
    <property type="entry name" value="FERULOYL ESTERASE B-RELATED"/>
    <property type="match status" value="1"/>
</dbReference>
<accession>A0ABR4J7G0</accession>
<comment type="caution">
    <text evidence="9">The sequence shown here is derived from an EMBL/GenBank/DDBJ whole genome shotgun (WGS) entry which is preliminary data.</text>
</comment>
<keyword evidence="6" id="KW-0106">Calcium</keyword>
<reference evidence="9 10" key="1">
    <citation type="submission" date="2024-07" db="EMBL/GenBank/DDBJ databases">
        <title>Section-level genome sequencing and comparative genomics of Aspergillus sections Usti and Cavernicolus.</title>
        <authorList>
            <consortium name="Lawrence Berkeley National Laboratory"/>
            <person name="Nybo J.L."/>
            <person name="Vesth T.C."/>
            <person name="Theobald S."/>
            <person name="Frisvad J.C."/>
            <person name="Larsen T.O."/>
            <person name="Kjaerboelling I."/>
            <person name="Rothschild-Mancinelli K."/>
            <person name="Lyhne E.K."/>
            <person name="Kogle M.E."/>
            <person name="Barry K."/>
            <person name="Clum A."/>
            <person name="Na H."/>
            <person name="Ledsgaard L."/>
            <person name="Lin J."/>
            <person name="Lipzen A."/>
            <person name="Kuo A."/>
            <person name="Riley R."/>
            <person name="Mondo S."/>
            <person name="LaButti K."/>
            <person name="Haridas S."/>
            <person name="Pangalinan J."/>
            <person name="Salamov A.A."/>
            <person name="Simmons B.A."/>
            <person name="Magnuson J.K."/>
            <person name="Chen J."/>
            <person name="Drula E."/>
            <person name="Henrissat B."/>
            <person name="Wiebenga A."/>
            <person name="Lubbers R.J."/>
            <person name="Gomes A.C."/>
            <person name="Macurrencykelacurrency M.R."/>
            <person name="Stajich J."/>
            <person name="Grigoriev I.V."/>
            <person name="Mortensen U.H."/>
            <person name="De vries R.P."/>
            <person name="Baker S.E."/>
            <person name="Andersen M.R."/>
        </authorList>
    </citation>
    <scope>NUCLEOTIDE SEQUENCE [LARGE SCALE GENOMIC DNA]</scope>
    <source>
        <strain evidence="9 10">CBS 756.74</strain>
    </source>
</reference>